<dbReference type="HOGENOM" id="CLU_009834_7_2_5"/>
<reference evidence="3" key="1">
    <citation type="submission" date="2008-01" db="EMBL/GenBank/DDBJ databases">
        <title>Complete sequence of chromosome of Caulobacter sp. K31.</title>
        <authorList>
            <consortium name="US DOE Joint Genome Institute"/>
            <person name="Copeland A."/>
            <person name="Lucas S."/>
            <person name="Lapidus A."/>
            <person name="Barry K."/>
            <person name="Glavina del Rio T."/>
            <person name="Dalin E."/>
            <person name="Tice H."/>
            <person name="Pitluck S."/>
            <person name="Bruce D."/>
            <person name="Goodwin L."/>
            <person name="Thompson L.S."/>
            <person name="Brettin T."/>
            <person name="Detter J.C."/>
            <person name="Han C."/>
            <person name="Schmutz J."/>
            <person name="Larimer F."/>
            <person name="Land M."/>
            <person name="Hauser L."/>
            <person name="Kyrpides N."/>
            <person name="Kim E."/>
            <person name="Stephens C."/>
            <person name="Richardson P."/>
        </authorList>
    </citation>
    <scope>NUCLEOTIDE SEQUENCE [LARGE SCALE GENOMIC DNA]</scope>
    <source>
        <strain evidence="3">K31</strain>
    </source>
</reference>
<dbReference type="PANTHER" id="PTHR43802:SF1">
    <property type="entry name" value="IP11341P-RELATED"/>
    <property type="match status" value="1"/>
</dbReference>
<comment type="similarity">
    <text evidence="1 2">Belongs to the enoyl-CoA hydratase/isomerase family.</text>
</comment>
<dbReference type="InterPro" id="IPR001753">
    <property type="entry name" value="Enoyl-CoA_hydra/iso"/>
</dbReference>
<dbReference type="STRING" id="366602.Caul_0442"/>
<evidence type="ECO:0000313" key="3">
    <source>
        <dbReference type="EMBL" id="ABZ69579.1"/>
    </source>
</evidence>
<accession>B0T6G2</accession>
<dbReference type="KEGG" id="cak:Caul_0442"/>
<evidence type="ECO:0000256" key="2">
    <source>
        <dbReference type="RuleBase" id="RU003707"/>
    </source>
</evidence>
<dbReference type="GO" id="GO:0016853">
    <property type="term" value="F:isomerase activity"/>
    <property type="evidence" value="ECO:0007669"/>
    <property type="project" value="UniProtKB-KW"/>
</dbReference>
<evidence type="ECO:0000256" key="1">
    <source>
        <dbReference type="ARBA" id="ARBA00005254"/>
    </source>
</evidence>
<dbReference type="AlphaFoldDB" id="B0T6G2"/>
<dbReference type="Pfam" id="PF00378">
    <property type="entry name" value="ECH_1"/>
    <property type="match status" value="1"/>
</dbReference>
<keyword evidence="3" id="KW-0413">Isomerase</keyword>
<dbReference type="eggNOG" id="COG1024">
    <property type="taxonomic scope" value="Bacteria"/>
</dbReference>
<gene>
    <name evidence="3" type="ordered locus">Caul_0442</name>
</gene>
<dbReference type="SUPFAM" id="SSF52096">
    <property type="entry name" value="ClpP/crotonase"/>
    <property type="match status" value="1"/>
</dbReference>
<dbReference type="EMBL" id="CP000927">
    <property type="protein sequence ID" value="ABZ69579.1"/>
    <property type="molecule type" value="Genomic_DNA"/>
</dbReference>
<organism evidence="3">
    <name type="scientific">Caulobacter sp. (strain K31)</name>
    <dbReference type="NCBI Taxonomy" id="366602"/>
    <lineage>
        <taxon>Bacteria</taxon>
        <taxon>Pseudomonadati</taxon>
        <taxon>Pseudomonadota</taxon>
        <taxon>Alphaproteobacteria</taxon>
        <taxon>Caulobacterales</taxon>
        <taxon>Caulobacteraceae</taxon>
        <taxon>Caulobacter</taxon>
    </lineage>
</organism>
<dbReference type="Gene3D" id="3.90.226.10">
    <property type="entry name" value="2-enoyl-CoA Hydratase, Chain A, domain 1"/>
    <property type="match status" value="1"/>
</dbReference>
<protein>
    <submittedName>
        <fullName evidence="3">Enoyl-CoA hydratase/isomerase</fullName>
    </submittedName>
</protein>
<dbReference type="InterPro" id="IPR018376">
    <property type="entry name" value="Enoyl-CoA_hyd/isom_CS"/>
</dbReference>
<sequence length="255" mass="26920">MTEGQAHADDVSIERRGPVAIVTVSRPPNNHFTAASLGALADALETLDADRGVYASVLASTGPHFCAGADLSSDREDPRQAYRQAARLFALRKPIIAAVQGGAIGGGLGLALVADFRVVSPSSRLAANFVKIGIHPGFALTLTLPALIGAQRAATLLLTGRRLTGEEATAWGLADRIAPEESLQQHAVAFAEEIAANAPLAVQATRATLRAGLVERIKAQLEHEAGEQLRLRDTADFREGVSAVRERRPGLWRGC</sequence>
<dbReference type="OrthoDB" id="9777711at2"/>
<proteinExistence type="inferred from homology"/>
<dbReference type="PROSITE" id="PS00166">
    <property type="entry name" value="ENOYL_COA_HYDRATASE"/>
    <property type="match status" value="1"/>
</dbReference>
<dbReference type="InterPro" id="IPR029045">
    <property type="entry name" value="ClpP/crotonase-like_dom_sf"/>
</dbReference>
<dbReference type="CDD" id="cd06558">
    <property type="entry name" value="crotonase-like"/>
    <property type="match status" value="1"/>
</dbReference>
<name>B0T6G2_CAUSK</name>
<dbReference type="PANTHER" id="PTHR43802">
    <property type="entry name" value="ENOYL-COA HYDRATASE"/>
    <property type="match status" value="1"/>
</dbReference>